<dbReference type="Pfam" id="PF11716">
    <property type="entry name" value="MDMPI_N"/>
    <property type="match status" value="1"/>
</dbReference>
<accession>A0ABP8YDB3</accession>
<dbReference type="InterPro" id="IPR017517">
    <property type="entry name" value="Maleyloyr_isom"/>
</dbReference>
<evidence type="ECO:0000259" key="1">
    <source>
        <dbReference type="Pfam" id="PF11716"/>
    </source>
</evidence>
<keyword evidence="3" id="KW-1185">Reference proteome</keyword>
<dbReference type="Gene3D" id="1.20.120.450">
    <property type="entry name" value="dinb family like domain"/>
    <property type="match status" value="1"/>
</dbReference>
<evidence type="ECO:0000313" key="2">
    <source>
        <dbReference type="EMBL" id="GAA4725908.1"/>
    </source>
</evidence>
<dbReference type="NCBIfam" id="TIGR03084">
    <property type="entry name" value="TIGR03084 family metal-binding protein"/>
    <property type="match status" value="1"/>
</dbReference>
<comment type="caution">
    <text evidence="2">The sequence shown here is derived from an EMBL/GenBank/DDBJ whole genome shotgun (WGS) entry which is preliminary data.</text>
</comment>
<dbReference type="InterPro" id="IPR034660">
    <property type="entry name" value="DinB/YfiT-like"/>
</dbReference>
<dbReference type="InterPro" id="IPR017518">
    <property type="entry name" value="CHP03084"/>
</dbReference>
<dbReference type="RefSeq" id="WP_345525061.1">
    <property type="nucleotide sequence ID" value="NZ_BAABKN010000005.1"/>
</dbReference>
<protein>
    <submittedName>
        <fullName evidence="2">TIGR03084 family metal-binding protein</fullName>
    </submittedName>
</protein>
<sequence length="275" mass="29976">MTDASPIPGLIRDLEAERTALISFLDAQPTEVWQRSTPAQGWTVHDQIAHLAHFDEVTRMCIAEPEAFEHFRDAMDDLQTYVDSVGTRFAHLGPDGMSAWWTEAGEALSVAATAADPARRVPWFGPPMSLASKLTARIMETWAHGQDVYDAVGAQREPTERLRHIARIGVLAFPNSFRTRGLPVPSTPVRVDLEAPDGSRWAWGDPDATDVVSGPAEDFCLVVTQRRHIADVELKPDGVVAQTWMEIAQAFAGPAGSGRAPGQFAPGWVAAMGTR</sequence>
<dbReference type="NCBIfam" id="TIGR03083">
    <property type="entry name" value="maleylpyruvate isomerase family mycothiol-dependent enzyme"/>
    <property type="match status" value="1"/>
</dbReference>
<dbReference type="EMBL" id="BAABKN010000005">
    <property type="protein sequence ID" value="GAA4725908.1"/>
    <property type="molecule type" value="Genomic_DNA"/>
</dbReference>
<dbReference type="SUPFAM" id="SSF109854">
    <property type="entry name" value="DinB/YfiT-like putative metalloenzymes"/>
    <property type="match status" value="1"/>
</dbReference>
<organism evidence="2 3">
    <name type="scientific">Nocardioides endophyticus</name>
    <dbReference type="NCBI Taxonomy" id="1353775"/>
    <lineage>
        <taxon>Bacteria</taxon>
        <taxon>Bacillati</taxon>
        <taxon>Actinomycetota</taxon>
        <taxon>Actinomycetes</taxon>
        <taxon>Propionibacteriales</taxon>
        <taxon>Nocardioidaceae</taxon>
        <taxon>Nocardioides</taxon>
    </lineage>
</organism>
<dbReference type="Proteomes" id="UP001499882">
    <property type="component" value="Unassembled WGS sequence"/>
</dbReference>
<feature type="domain" description="Mycothiol-dependent maleylpyruvate isomerase metal-binding" evidence="1">
    <location>
        <begin position="14"/>
        <end position="148"/>
    </location>
</feature>
<dbReference type="InterPro" id="IPR024344">
    <property type="entry name" value="MDMPI_metal-binding"/>
</dbReference>
<evidence type="ECO:0000313" key="3">
    <source>
        <dbReference type="Proteomes" id="UP001499882"/>
    </source>
</evidence>
<gene>
    <name evidence="2" type="ORF">GCM10023350_05750</name>
</gene>
<reference evidence="3" key="1">
    <citation type="journal article" date="2019" name="Int. J. Syst. Evol. Microbiol.">
        <title>The Global Catalogue of Microorganisms (GCM) 10K type strain sequencing project: providing services to taxonomists for standard genome sequencing and annotation.</title>
        <authorList>
            <consortium name="The Broad Institute Genomics Platform"/>
            <consortium name="The Broad Institute Genome Sequencing Center for Infectious Disease"/>
            <person name="Wu L."/>
            <person name="Ma J."/>
        </authorList>
    </citation>
    <scope>NUCLEOTIDE SEQUENCE [LARGE SCALE GENOMIC DNA]</scope>
    <source>
        <strain evidence="3">JCM 18532</strain>
    </source>
</reference>
<name>A0ABP8YDB3_9ACTN</name>
<proteinExistence type="predicted"/>